<sequence length="831" mass="91550">MSTAEAMRLMPGSSLTYWQVSETAEARYDVADSPMKGEMDPFFFLTKEKNFIPHEYPCRTRFAADHRGRRPEERGSFEAERNWLPFGARRLDLSGFWFRPTRLASWARTVVSAAAAGTARFRLATCGGAILFVNGKEAGHLSPYVRNLETAADFTAELAEGDNEILVFFDDLAERDTRYYIQLDWLAGPQASARLPFAAPEGAVRAVEACLSAMHFDKPAYTGGDVAVTLPRPLPKAAKASVTVEGDFMSHESLSLARDLAAGDATLPLGPADELPADFRHFNIALTMDGFTASRVLGVEIAHLSRQGAAPADLAGRIEEALAEVSEQGEPDTVCALARLASGRTGEKTEAMIERALPAIDDCWDCADFALVPLIWSRTRYGSDLSSALRGRIDEVIAGYRYWMDEPGNDVQWYFSENHALLFHTAAYLGGHLLPDTRFRRSGRLGREQSQVGAARVRAWLDHFEDWEMAEFNSAPYFPIDLKGLCALHALAPDADIAERAGRGILRLLEIVANSAHQGVLTAAQGRSYEHTLRAGLSLELSAIGRLVWGAGTYGARFHALPQLALCLRDHGLRLPAHLAERALWQKPTAQEWAFKQGEGGFAALYHYKGRDFALGSAAHYRWYDWGYQETLVHGRIGAEPQAQIWINHPGEVIHSGYGRPSYWGGSASVPRVQQYRGLAIVVFDGREEQPDFTHVWFPAAAFDSIIRDGALAAASSGEGRLLLRASDTLEDVTEGPSTGCELRLAGRKGRWLLRMGEAGDGRSLADLVNRFKDMNLEERDDGLILVEDPAYGTVAFHADGSIFAEGRRLNPSEWTVAGRREEFGSASQRE</sequence>
<accession>A0A839AGP1</accession>
<reference evidence="1 2" key="1">
    <citation type="submission" date="2020-07" db="EMBL/GenBank/DDBJ databases">
        <title>Stappia sp., F7233, whole genome shotgun sequencing project.</title>
        <authorList>
            <person name="Jiang S."/>
            <person name="Liu Z.W."/>
            <person name="Du Z.J."/>
        </authorList>
    </citation>
    <scope>NUCLEOTIDE SEQUENCE [LARGE SCALE GENOMIC DNA]</scope>
    <source>
        <strain evidence="1 2">F7233</strain>
    </source>
</reference>
<evidence type="ECO:0000313" key="2">
    <source>
        <dbReference type="Proteomes" id="UP000541109"/>
    </source>
</evidence>
<organism evidence="1 2">
    <name type="scientific">Stappia albiluteola</name>
    <dbReference type="NCBI Taxonomy" id="2758565"/>
    <lineage>
        <taxon>Bacteria</taxon>
        <taxon>Pseudomonadati</taxon>
        <taxon>Pseudomonadota</taxon>
        <taxon>Alphaproteobacteria</taxon>
        <taxon>Hyphomicrobiales</taxon>
        <taxon>Stappiaceae</taxon>
        <taxon>Stappia</taxon>
    </lineage>
</organism>
<name>A0A839AGP1_9HYPH</name>
<dbReference type="AlphaFoldDB" id="A0A839AGP1"/>
<dbReference type="Proteomes" id="UP000541109">
    <property type="component" value="Unassembled WGS sequence"/>
</dbReference>
<protein>
    <submittedName>
        <fullName evidence="1">Uncharacterized protein</fullName>
    </submittedName>
</protein>
<dbReference type="RefSeq" id="WP_182166327.1">
    <property type="nucleotide sequence ID" value="NZ_JACFXV010000061.1"/>
</dbReference>
<comment type="caution">
    <text evidence="1">The sequence shown here is derived from an EMBL/GenBank/DDBJ whole genome shotgun (WGS) entry which is preliminary data.</text>
</comment>
<dbReference type="EMBL" id="JACFXV010000061">
    <property type="protein sequence ID" value="MBA5778256.1"/>
    <property type="molecule type" value="Genomic_DNA"/>
</dbReference>
<evidence type="ECO:0000313" key="1">
    <source>
        <dbReference type="EMBL" id="MBA5778256.1"/>
    </source>
</evidence>
<gene>
    <name evidence="1" type="ORF">H2509_14095</name>
</gene>
<keyword evidence="2" id="KW-1185">Reference proteome</keyword>
<proteinExistence type="predicted"/>